<proteinExistence type="predicted"/>
<dbReference type="PANTHER" id="PTHR11800">
    <property type="entry name" value="DNA-DIRECTED RNA POLYMERASE"/>
    <property type="match status" value="1"/>
</dbReference>
<dbReference type="GO" id="GO:0000428">
    <property type="term" value="C:DNA-directed RNA polymerase complex"/>
    <property type="evidence" value="ECO:0007669"/>
    <property type="project" value="UniProtKB-KW"/>
</dbReference>
<dbReference type="Gene3D" id="3.30.1360.10">
    <property type="entry name" value="RNA polymerase, RBP11-like subunit"/>
    <property type="match status" value="2"/>
</dbReference>
<keyword evidence="4" id="KW-0808">Transferase</keyword>
<dbReference type="InterPro" id="IPR050518">
    <property type="entry name" value="Rpo3/RPB3_RNA_Pol_subunit"/>
</dbReference>
<dbReference type="Gene3D" id="2.170.120.12">
    <property type="entry name" value="DNA-directed RNA polymerase, insert domain"/>
    <property type="match status" value="1"/>
</dbReference>
<dbReference type="Proteomes" id="UP000317856">
    <property type="component" value="Segment"/>
</dbReference>
<dbReference type="InterPro" id="IPR036643">
    <property type="entry name" value="RNApol_insert_sf"/>
</dbReference>
<dbReference type="GO" id="GO:0003899">
    <property type="term" value="F:DNA-directed RNA polymerase activity"/>
    <property type="evidence" value="ECO:0007669"/>
    <property type="project" value="InterPro"/>
</dbReference>
<reference evidence="4" key="1">
    <citation type="journal article" date="2019" name="Front. Microbiol.">
        <title>Genome and Environmental Activity of a Chrysochromulina parva Virus and Its Virophages.</title>
        <authorList>
            <person name="Stough J.M.A."/>
            <person name="Yutin N."/>
            <person name="Chaban Y.V."/>
            <person name="Moniruzzaman M."/>
            <person name="Gann E.R."/>
            <person name="Pound H.L."/>
            <person name="Steffen M.M."/>
            <person name="Black J.N."/>
            <person name="Koonin E.V."/>
            <person name="Wilhelm S.W."/>
            <person name="Short S.M."/>
        </authorList>
    </citation>
    <scope>NUCLEOTIDE SEQUENCE [LARGE SCALE GENOMIC DNA]</scope>
    <source>
        <strain evidence="4">BQ2</strain>
    </source>
</reference>
<dbReference type="InterPro" id="IPR036603">
    <property type="entry name" value="RBP11-like"/>
</dbReference>
<evidence type="ECO:0000313" key="4">
    <source>
        <dbReference type="EMBL" id="QDF45908.1"/>
    </source>
</evidence>
<keyword evidence="4" id="KW-0239">DNA-directed DNA polymerase</keyword>
<dbReference type="Pfam" id="PF01193">
    <property type="entry name" value="RNA_pol_L"/>
    <property type="match status" value="1"/>
</dbReference>
<keyword evidence="2" id="KW-0804">Transcription</keyword>
<dbReference type="SUPFAM" id="SSF55257">
    <property type="entry name" value="RBP11-like subunits of RNA polymerase"/>
    <property type="match status" value="2"/>
</dbReference>
<sequence>MSTKAKISNVQEENGTLNFTLSNINVSYANGLRRVILSEIPVIAIESYPYEKNNVKIFTNKSRLNNELIKQRLSCIPIHIDALQDFPYDEYVLEINKSNDSNVIIYITSEDFQIKNIKTGKYLTRGEVQKIFPPDPISGDYIDLLRLRPKIDSNMDKEHLHLEAKFTISNAKSDGAFNVVSTCSYGNTLDQVKIKDAWELKETELKLKYGKEEIETMKKDWMILDAKRIFEEDSFDYIIETLGIYDNFKLVEIATNILIKKLFNSLKLLKENIDFIEEIEDTMENSYSIRLENEDYTIGKIIEFNFYDKYFINSKNLNYVSFLKKHPHDNFSIIKLSYKNQITKDDILLNFEECINSSILLINSIKEYFTSK</sequence>
<dbReference type="GO" id="GO:0046983">
    <property type="term" value="F:protein dimerization activity"/>
    <property type="evidence" value="ECO:0007669"/>
    <property type="project" value="InterPro"/>
</dbReference>
<dbReference type="EMBL" id="MH918795">
    <property type="protein sequence ID" value="QDF45908.1"/>
    <property type="molecule type" value="Genomic_DNA"/>
</dbReference>
<evidence type="ECO:0000256" key="1">
    <source>
        <dbReference type="ARBA" id="ARBA00022478"/>
    </source>
</evidence>
<feature type="domain" description="DNA-directed RNA polymerase RpoA/D/Rpb3-type" evidence="3">
    <location>
        <begin position="16"/>
        <end position="269"/>
    </location>
</feature>
<dbReference type="GO" id="GO:0006366">
    <property type="term" value="P:transcription by RNA polymerase II"/>
    <property type="evidence" value="ECO:0007669"/>
    <property type="project" value="TreeGrafter"/>
</dbReference>
<evidence type="ECO:0000259" key="3">
    <source>
        <dbReference type="SMART" id="SM00662"/>
    </source>
</evidence>
<protein>
    <submittedName>
        <fullName evidence="4">DNA-directed DNA polymerase II subunit</fullName>
    </submittedName>
</protein>
<dbReference type="GO" id="GO:0003887">
    <property type="term" value="F:DNA-directed DNA polymerase activity"/>
    <property type="evidence" value="ECO:0007669"/>
    <property type="project" value="UniProtKB-KW"/>
</dbReference>
<organism evidence="4">
    <name type="scientific">Chrysochromulina parva virus BQ2</name>
    <dbReference type="NCBI Taxonomy" id="3070831"/>
    <lineage>
        <taxon>Viruses</taxon>
        <taxon>Varidnaviria</taxon>
        <taxon>Bamfordvirae</taxon>
        <taxon>Nucleocytoviricota</taxon>
        <taxon>Megaviricetes</taxon>
        <taxon>Imitervirales</taxon>
        <taxon>Mesomimiviridae</taxon>
        <taxon>Tethysvirus</taxon>
        <taxon>Tethysvirus ontarioense</taxon>
    </lineage>
</organism>
<evidence type="ECO:0000256" key="2">
    <source>
        <dbReference type="ARBA" id="ARBA00023163"/>
    </source>
</evidence>
<name>A0A4Y6GRA3_9VIRU</name>
<accession>A0A4Y6GRA3</accession>
<keyword evidence="1" id="KW-0240">DNA-directed RNA polymerase</keyword>
<keyword evidence="4" id="KW-0548">Nucleotidyltransferase</keyword>
<dbReference type="PANTHER" id="PTHR11800:SF2">
    <property type="entry name" value="DNA-DIRECTED RNA POLYMERASE II SUBUNIT RPB3"/>
    <property type="match status" value="1"/>
</dbReference>
<dbReference type="SMART" id="SM00662">
    <property type="entry name" value="RPOLD"/>
    <property type="match status" value="1"/>
</dbReference>
<keyword evidence="5" id="KW-1185">Reference proteome</keyword>
<dbReference type="InterPro" id="IPR011263">
    <property type="entry name" value="DNA-dir_RNA_pol_RpoA/D/Rpb3"/>
</dbReference>
<evidence type="ECO:0000313" key="5">
    <source>
        <dbReference type="Proteomes" id="UP000317856"/>
    </source>
</evidence>